<name>A0AAV6GKA2_9TELE</name>
<feature type="domain" description="CXXC-type" evidence="5">
    <location>
        <begin position="44"/>
        <end position="81"/>
    </location>
</feature>
<evidence type="ECO:0000256" key="2">
    <source>
        <dbReference type="ARBA" id="ARBA00022771"/>
    </source>
</evidence>
<keyword evidence="2 4" id="KW-0863">Zinc-finger</keyword>
<gene>
    <name evidence="6" type="ORF">AALO_G00146350</name>
</gene>
<dbReference type="InterPro" id="IPR002857">
    <property type="entry name" value="Znf_CXXC"/>
</dbReference>
<keyword evidence="3" id="KW-0862">Zinc</keyword>
<dbReference type="GO" id="GO:0003677">
    <property type="term" value="F:DNA binding"/>
    <property type="evidence" value="ECO:0007669"/>
    <property type="project" value="InterPro"/>
</dbReference>
<dbReference type="PROSITE" id="PS51058">
    <property type="entry name" value="ZF_CXXC"/>
    <property type="match status" value="1"/>
</dbReference>
<dbReference type="EMBL" id="JADWDJ010000010">
    <property type="protein sequence ID" value="KAG5275340.1"/>
    <property type="molecule type" value="Genomic_DNA"/>
</dbReference>
<evidence type="ECO:0000256" key="1">
    <source>
        <dbReference type="ARBA" id="ARBA00022723"/>
    </source>
</evidence>
<protein>
    <recommendedName>
        <fullName evidence="5">CXXC-type domain-containing protein</fullName>
    </recommendedName>
</protein>
<organism evidence="6 7">
    <name type="scientific">Alosa alosa</name>
    <name type="common">allis shad</name>
    <dbReference type="NCBI Taxonomy" id="278164"/>
    <lineage>
        <taxon>Eukaryota</taxon>
        <taxon>Metazoa</taxon>
        <taxon>Chordata</taxon>
        <taxon>Craniata</taxon>
        <taxon>Vertebrata</taxon>
        <taxon>Euteleostomi</taxon>
        <taxon>Actinopterygii</taxon>
        <taxon>Neopterygii</taxon>
        <taxon>Teleostei</taxon>
        <taxon>Clupei</taxon>
        <taxon>Clupeiformes</taxon>
        <taxon>Clupeoidei</taxon>
        <taxon>Clupeidae</taxon>
        <taxon>Alosa</taxon>
    </lineage>
</organism>
<evidence type="ECO:0000256" key="4">
    <source>
        <dbReference type="PROSITE-ProRule" id="PRU00509"/>
    </source>
</evidence>
<proteinExistence type="predicted"/>
<reference evidence="6" key="1">
    <citation type="submission" date="2020-10" db="EMBL/GenBank/DDBJ databases">
        <title>Chromosome-scale genome assembly of the Allis shad, Alosa alosa.</title>
        <authorList>
            <person name="Margot Z."/>
            <person name="Christophe K."/>
            <person name="Cabau C."/>
            <person name="Louis A."/>
            <person name="Berthelot C."/>
            <person name="Parey E."/>
            <person name="Roest Crollius H."/>
            <person name="Montfort J."/>
            <person name="Robinson-Rechavi M."/>
            <person name="Bucao C."/>
            <person name="Bouchez O."/>
            <person name="Gislard M."/>
            <person name="Lluch J."/>
            <person name="Milhes M."/>
            <person name="Lampietro C."/>
            <person name="Lopez Roques C."/>
            <person name="Donnadieu C."/>
            <person name="Braasch I."/>
            <person name="Desvignes T."/>
            <person name="Postlethwait J."/>
            <person name="Bobe J."/>
            <person name="Guiguen Y."/>
        </authorList>
    </citation>
    <scope>NUCLEOTIDE SEQUENCE</scope>
    <source>
        <strain evidence="6">M-15738</strain>
        <tissue evidence="6">Blood</tissue>
    </source>
</reference>
<dbReference type="GO" id="GO:0008270">
    <property type="term" value="F:zinc ion binding"/>
    <property type="evidence" value="ECO:0007669"/>
    <property type="project" value="UniProtKB-KW"/>
</dbReference>
<dbReference type="AlphaFoldDB" id="A0AAV6GKA2"/>
<keyword evidence="1" id="KW-0479">Metal-binding</keyword>
<sequence>MMSDLCYVSLRSTCRKCGRGFDAASEGQTLCPRCKVAGKAQRNIVFRKWIPCGQCQACQTTTDCGACASCRTLSLDKPAAA</sequence>
<evidence type="ECO:0000313" key="6">
    <source>
        <dbReference type="EMBL" id="KAG5275340.1"/>
    </source>
</evidence>
<accession>A0AAV6GKA2</accession>
<dbReference type="Proteomes" id="UP000823561">
    <property type="component" value="Chromosome 10"/>
</dbReference>
<dbReference type="Pfam" id="PF02008">
    <property type="entry name" value="zf-CXXC"/>
    <property type="match status" value="1"/>
</dbReference>
<comment type="caution">
    <text evidence="6">The sequence shown here is derived from an EMBL/GenBank/DDBJ whole genome shotgun (WGS) entry which is preliminary data.</text>
</comment>
<keyword evidence="7" id="KW-1185">Reference proteome</keyword>
<evidence type="ECO:0000256" key="3">
    <source>
        <dbReference type="ARBA" id="ARBA00022833"/>
    </source>
</evidence>
<evidence type="ECO:0000259" key="5">
    <source>
        <dbReference type="PROSITE" id="PS51058"/>
    </source>
</evidence>
<evidence type="ECO:0000313" key="7">
    <source>
        <dbReference type="Proteomes" id="UP000823561"/>
    </source>
</evidence>